<evidence type="ECO:0000313" key="10">
    <source>
        <dbReference type="Proteomes" id="UP000028545"/>
    </source>
</evidence>
<evidence type="ECO:0000256" key="2">
    <source>
        <dbReference type="ARBA" id="ARBA00010741"/>
    </source>
</evidence>
<sequence>MSAVPLTRPSLVSQLSVGVSRMSIRQGHYKARYRQPKPELTGYPEGWGEKIWIFHEVRSHQVVYSHTKVLDVYKAMKQLPFAGKKTKPAKIRKDLWRHLALVQFPEGKGEVGRSVFAKLREFRKRHELEWDDDMFFEKREDGGKRVLTRQERGMKIREQVPNAVADLAAVLAGVGKSNKMWIEGQPEGVQDAAESAEAQDKLHQATVYWSNDRFKAHAESWTPNVTHDLLESVAETPAQVPAEGATAEGQSA</sequence>
<evidence type="ECO:0000256" key="1">
    <source>
        <dbReference type="ARBA" id="ARBA00004173"/>
    </source>
</evidence>
<keyword evidence="7" id="KW-0687">Ribonucleoprotein</keyword>
<keyword evidence="6" id="KW-0804">Transcription</keyword>
<evidence type="ECO:0000256" key="6">
    <source>
        <dbReference type="ARBA" id="ARBA00023163"/>
    </source>
</evidence>
<proteinExistence type="inferred from homology"/>
<protein>
    <recommendedName>
        <fullName evidence="8">Large ribosomal subunit protein mL67</fullName>
    </recommendedName>
</protein>
<dbReference type="PANTHER" id="PTHR28184">
    <property type="entry name" value="MITOCHONDRIAL HOMOLOGOUS RECOMBINATION PROTEIN 1"/>
    <property type="match status" value="1"/>
</dbReference>
<comment type="caution">
    <text evidence="9">The sequence shown here is derived from an EMBL/GenBank/DDBJ whole genome shotgun (WGS) entry which is preliminary data.</text>
</comment>
<dbReference type="GO" id="GO:0005840">
    <property type="term" value="C:ribosome"/>
    <property type="evidence" value="ECO:0007669"/>
    <property type="project" value="UniProtKB-KW"/>
</dbReference>
<dbReference type="OMA" id="GEDIWVF"/>
<dbReference type="AlphaFoldDB" id="A0A084G6F0"/>
<dbReference type="GO" id="GO:0003735">
    <property type="term" value="F:structural constituent of ribosome"/>
    <property type="evidence" value="ECO:0007669"/>
    <property type="project" value="TreeGrafter"/>
</dbReference>
<gene>
    <name evidence="9" type="ORF">SAPIO_CDS5352</name>
</gene>
<name>A0A084G6F0_PSEDA</name>
<keyword evidence="4" id="KW-0805">Transcription regulation</keyword>
<keyword evidence="5" id="KW-0496">Mitochondrion</keyword>
<dbReference type="GO" id="GO:1990904">
    <property type="term" value="C:ribonucleoprotein complex"/>
    <property type="evidence" value="ECO:0007669"/>
    <property type="project" value="UniProtKB-KW"/>
</dbReference>
<keyword evidence="10" id="KW-1185">Reference proteome</keyword>
<comment type="subcellular location">
    <subcellularLocation>
        <location evidence="1">Mitochondrion</location>
    </subcellularLocation>
</comment>
<evidence type="ECO:0000313" key="9">
    <source>
        <dbReference type="EMBL" id="KEZ42912.1"/>
    </source>
</evidence>
<dbReference type="EMBL" id="JOWA01000098">
    <property type="protein sequence ID" value="KEZ42912.1"/>
    <property type="molecule type" value="Genomic_DNA"/>
</dbReference>
<dbReference type="Proteomes" id="UP000028545">
    <property type="component" value="Unassembled WGS sequence"/>
</dbReference>
<dbReference type="GO" id="GO:0005739">
    <property type="term" value="C:mitochondrion"/>
    <property type="evidence" value="ECO:0007669"/>
    <property type="project" value="UniProtKB-SubCell"/>
</dbReference>
<dbReference type="GeneID" id="27724424"/>
<dbReference type="Pfam" id="PF12829">
    <property type="entry name" value="Mhr1"/>
    <property type="match status" value="1"/>
</dbReference>
<comment type="similarity">
    <text evidence="2">Belongs to the mitochondrion-specific ribosomal protein mL67 family.</text>
</comment>
<dbReference type="PANTHER" id="PTHR28184:SF1">
    <property type="entry name" value="LARGE RIBOSOMAL SUBUNIT PROTEIN ML67"/>
    <property type="match status" value="1"/>
</dbReference>
<dbReference type="GO" id="GO:0003697">
    <property type="term" value="F:single-stranded DNA binding"/>
    <property type="evidence" value="ECO:0007669"/>
    <property type="project" value="InterPro"/>
</dbReference>
<evidence type="ECO:0000256" key="7">
    <source>
        <dbReference type="ARBA" id="ARBA00023274"/>
    </source>
</evidence>
<evidence type="ECO:0000256" key="8">
    <source>
        <dbReference type="ARBA" id="ARBA00035185"/>
    </source>
</evidence>
<evidence type="ECO:0000256" key="5">
    <source>
        <dbReference type="ARBA" id="ARBA00023128"/>
    </source>
</evidence>
<evidence type="ECO:0000256" key="3">
    <source>
        <dbReference type="ARBA" id="ARBA00022980"/>
    </source>
</evidence>
<dbReference type="InterPro" id="IPR024629">
    <property type="entry name" value="Ribosomal_mL67"/>
</dbReference>
<dbReference type="RefSeq" id="XP_016642711.1">
    <property type="nucleotide sequence ID" value="XM_016787696.1"/>
</dbReference>
<dbReference type="HOGENOM" id="CLU_052835_2_0_1"/>
<organism evidence="9 10">
    <name type="scientific">Pseudallescheria apiosperma</name>
    <name type="common">Scedosporium apiospermum</name>
    <dbReference type="NCBI Taxonomy" id="563466"/>
    <lineage>
        <taxon>Eukaryota</taxon>
        <taxon>Fungi</taxon>
        <taxon>Dikarya</taxon>
        <taxon>Ascomycota</taxon>
        <taxon>Pezizomycotina</taxon>
        <taxon>Sordariomycetes</taxon>
        <taxon>Hypocreomycetidae</taxon>
        <taxon>Microascales</taxon>
        <taxon>Microascaceae</taxon>
        <taxon>Scedosporium</taxon>
    </lineage>
</organism>
<reference evidence="9 10" key="1">
    <citation type="journal article" date="2014" name="Genome Announc.">
        <title>Draft genome sequence of the pathogenic fungus Scedosporium apiospermum.</title>
        <authorList>
            <person name="Vandeputte P."/>
            <person name="Ghamrawi S."/>
            <person name="Rechenmann M."/>
            <person name="Iltis A."/>
            <person name="Giraud S."/>
            <person name="Fleury M."/>
            <person name="Thornton C."/>
            <person name="Delhaes L."/>
            <person name="Meyer W."/>
            <person name="Papon N."/>
            <person name="Bouchara J.P."/>
        </authorList>
    </citation>
    <scope>NUCLEOTIDE SEQUENCE [LARGE SCALE GENOMIC DNA]</scope>
    <source>
        <strain evidence="9 10">IHEM 14462</strain>
    </source>
</reference>
<dbReference type="OrthoDB" id="5333655at2759"/>
<dbReference type="KEGG" id="sapo:SAPIO_CDS5352"/>
<accession>A0A084G6F0</accession>
<evidence type="ECO:0000256" key="4">
    <source>
        <dbReference type="ARBA" id="ARBA00023015"/>
    </source>
</evidence>
<dbReference type="GO" id="GO:0000150">
    <property type="term" value="F:DNA strand exchange activity"/>
    <property type="evidence" value="ECO:0007669"/>
    <property type="project" value="InterPro"/>
</dbReference>
<keyword evidence="3" id="KW-0689">Ribosomal protein</keyword>
<dbReference type="VEuPathDB" id="FungiDB:SAPIO_CDS5352"/>